<comment type="caution">
    <text evidence="1">The sequence shown here is derived from an EMBL/GenBank/DDBJ whole genome shotgun (WGS) entry which is preliminary data.</text>
</comment>
<dbReference type="Proteomes" id="UP001217089">
    <property type="component" value="Unassembled WGS sequence"/>
</dbReference>
<keyword evidence="2" id="KW-1185">Reference proteome</keyword>
<sequence length="13" mass="1446">VCNLSYVPQAPVR</sequence>
<evidence type="ECO:0000313" key="2">
    <source>
        <dbReference type="Proteomes" id="UP001217089"/>
    </source>
</evidence>
<dbReference type="EMBL" id="JARBDR010000811">
    <property type="protein sequence ID" value="KAJ8306711.1"/>
    <property type="molecule type" value="Genomic_DNA"/>
</dbReference>
<gene>
    <name evidence="1" type="ORF">KUTeg_015752</name>
</gene>
<organism evidence="1 2">
    <name type="scientific">Tegillarca granosa</name>
    <name type="common">Malaysian cockle</name>
    <name type="synonym">Anadara granosa</name>
    <dbReference type="NCBI Taxonomy" id="220873"/>
    <lineage>
        <taxon>Eukaryota</taxon>
        <taxon>Metazoa</taxon>
        <taxon>Spiralia</taxon>
        <taxon>Lophotrochozoa</taxon>
        <taxon>Mollusca</taxon>
        <taxon>Bivalvia</taxon>
        <taxon>Autobranchia</taxon>
        <taxon>Pteriomorphia</taxon>
        <taxon>Arcoida</taxon>
        <taxon>Arcoidea</taxon>
        <taxon>Arcidae</taxon>
        <taxon>Tegillarca</taxon>
    </lineage>
</organism>
<name>A0ABQ9EN80_TEGGR</name>
<feature type="non-terminal residue" evidence="1">
    <location>
        <position position="1"/>
    </location>
</feature>
<proteinExistence type="predicted"/>
<accession>A0ABQ9EN80</accession>
<evidence type="ECO:0000313" key="1">
    <source>
        <dbReference type="EMBL" id="KAJ8306711.1"/>
    </source>
</evidence>
<feature type="non-terminal residue" evidence="1">
    <location>
        <position position="13"/>
    </location>
</feature>
<reference evidence="1 2" key="1">
    <citation type="submission" date="2022-12" db="EMBL/GenBank/DDBJ databases">
        <title>Chromosome-level genome of Tegillarca granosa.</title>
        <authorList>
            <person name="Kim J."/>
        </authorList>
    </citation>
    <scope>NUCLEOTIDE SEQUENCE [LARGE SCALE GENOMIC DNA]</scope>
    <source>
        <strain evidence="1">Teg-2019</strain>
        <tissue evidence="1">Adductor muscle</tissue>
    </source>
</reference>
<protein>
    <submittedName>
        <fullName evidence="1">Uncharacterized protein</fullName>
    </submittedName>
</protein>